<dbReference type="SUPFAM" id="SSF56112">
    <property type="entry name" value="Protein kinase-like (PK-like)"/>
    <property type="match status" value="1"/>
</dbReference>
<evidence type="ECO:0000259" key="1">
    <source>
        <dbReference type="Pfam" id="PF01636"/>
    </source>
</evidence>
<keyword evidence="3" id="KW-1185">Reference proteome</keyword>
<dbReference type="HOGENOM" id="CLU_602846_0_0_1"/>
<organism evidence="2 3">
    <name type="scientific">Piloderma croceum (strain F 1598)</name>
    <dbReference type="NCBI Taxonomy" id="765440"/>
    <lineage>
        <taxon>Eukaryota</taxon>
        <taxon>Fungi</taxon>
        <taxon>Dikarya</taxon>
        <taxon>Basidiomycota</taxon>
        <taxon>Agaricomycotina</taxon>
        <taxon>Agaricomycetes</taxon>
        <taxon>Agaricomycetidae</taxon>
        <taxon>Atheliales</taxon>
        <taxon>Atheliaceae</taxon>
        <taxon>Piloderma</taxon>
    </lineage>
</organism>
<proteinExistence type="predicted"/>
<dbReference type="STRING" id="765440.A0A0C3CFE3"/>
<reference evidence="3" key="2">
    <citation type="submission" date="2015-01" db="EMBL/GenBank/DDBJ databases">
        <title>Evolutionary Origins and Diversification of the Mycorrhizal Mutualists.</title>
        <authorList>
            <consortium name="DOE Joint Genome Institute"/>
            <consortium name="Mycorrhizal Genomics Consortium"/>
            <person name="Kohler A."/>
            <person name="Kuo A."/>
            <person name="Nagy L.G."/>
            <person name="Floudas D."/>
            <person name="Copeland A."/>
            <person name="Barry K.W."/>
            <person name="Cichocki N."/>
            <person name="Veneault-Fourrey C."/>
            <person name="LaButti K."/>
            <person name="Lindquist E.A."/>
            <person name="Lipzen A."/>
            <person name="Lundell T."/>
            <person name="Morin E."/>
            <person name="Murat C."/>
            <person name="Riley R."/>
            <person name="Ohm R."/>
            <person name="Sun H."/>
            <person name="Tunlid A."/>
            <person name="Henrissat B."/>
            <person name="Grigoriev I.V."/>
            <person name="Hibbett D.S."/>
            <person name="Martin F."/>
        </authorList>
    </citation>
    <scope>NUCLEOTIDE SEQUENCE [LARGE SCALE GENOMIC DNA]</scope>
    <source>
        <strain evidence="3">F 1598</strain>
    </source>
</reference>
<accession>A0A0C3CFE3</accession>
<dbReference type="InParanoid" id="A0A0C3CFE3"/>
<dbReference type="InterPro" id="IPR011009">
    <property type="entry name" value="Kinase-like_dom_sf"/>
</dbReference>
<dbReference type="PANTHER" id="PTHR21310">
    <property type="entry name" value="AMINOGLYCOSIDE PHOSPHOTRANSFERASE-RELATED-RELATED"/>
    <property type="match status" value="1"/>
</dbReference>
<dbReference type="InterPro" id="IPR002575">
    <property type="entry name" value="Aminoglycoside_PTrfase"/>
</dbReference>
<dbReference type="Pfam" id="PF01636">
    <property type="entry name" value="APH"/>
    <property type="match status" value="1"/>
</dbReference>
<name>A0A0C3CFE3_PILCF</name>
<dbReference type="PANTHER" id="PTHR21310:SF15">
    <property type="entry name" value="AMINOGLYCOSIDE PHOSPHOTRANSFERASE DOMAIN-CONTAINING PROTEIN"/>
    <property type="match status" value="1"/>
</dbReference>
<dbReference type="InterPro" id="IPR051678">
    <property type="entry name" value="AGP_Transferase"/>
</dbReference>
<sequence length="454" mass="51956">MPSTSPDMYAPQCIGEPLDTQTPLPVAQADFSLSFQNQLTGALGEDKSNVNAASGHSFTCENCFNHNGLVRDGVEEDMQHVYFKCSHFNASVCSPKNDHLLTSTSPYQRRATPPVVIPSRGKRHSTLITGSQTICNRGREEQQNIADMNSSVDSQALQTTVRPMRVLPKFNPYLDDPLPLTPSKHMPLVHTVQHTQPPATQLEAEIAEGDILYQLALRKVIRLRNGQVVKCGPGLRREEATTMIYIAARTTVPIPGNVQFVEENGKTYLIMDYIEGTPLRRVWSNLRDDEKRTIFAELRGYVNQWRALRSERGGYVGSLNYGPCLDRRVVGFYHCGPFDTEHQFHDHVAANLRAEIRDERRKFLRDMMKDNHSIVFSHGDMHAHNILIRDGHVVGILDWEMAGWYPEYWEWCKALWAENWEMEGWCTSLKEFLQPYDYEYALDRLLLSNSEAWW</sequence>
<evidence type="ECO:0000313" key="2">
    <source>
        <dbReference type="EMBL" id="KIM88467.1"/>
    </source>
</evidence>
<feature type="domain" description="Aminoglycoside phosphotransferase" evidence="1">
    <location>
        <begin position="237"/>
        <end position="438"/>
    </location>
</feature>
<protein>
    <recommendedName>
        <fullName evidence="1">Aminoglycoside phosphotransferase domain-containing protein</fullName>
    </recommendedName>
</protein>
<evidence type="ECO:0000313" key="3">
    <source>
        <dbReference type="Proteomes" id="UP000054166"/>
    </source>
</evidence>
<gene>
    <name evidence="2" type="ORF">PILCRDRAFT_814368</name>
</gene>
<dbReference type="Gene3D" id="3.90.1200.10">
    <property type="match status" value="1"/>
</dbReference>
<reference evidence="2 3" key="1">
    <citation type="submission" date="2014-04" db="EMBL/GenBank/DDBJ databases">
        <authorList>
            <consortium name="DOE Joint Genome Institute"/>
            <person name="Kuo A."/>
            <person name="Tarkka M."/>
            <person name="Buscot F."/>
            <person name="Kohler A."/>
            <person name="Nagy L.G."/>
            <person name="Floudas D."/>
            <person name="Copeland A."/>
            <person name="Barry K.W."/>
            <person name="Cichocki N."/>
            <person name="Veneault-Fourrey C."/>
            <person name="LaButti K."/>
            <person name="Lindquist E.A."/>
            <person name="Lipzen A."/>
            <person name="Lundell T."/>
            <person name="Morin E."/>
            <person name="Murat C."/>
            <person name="Sun H."/>
            <person name="Tunlid A."/>
            <person name="Henrissat B."/>
            <person name="Grigoriev I.V."/>
            <person name="Hibbett D.S."/>
            <person name="Martin F."/>
            <person name="Nordberg H.P."/>
            <person name="Cantor M.N."/>
            <person name="Hua S.X."/>
        </authorList>
    </citation>
    <scope>NUCLEOTIDE SEQUENCE [LARGE SCALE GENOMIC DNA]</scope>
    <source>
        <strain evidence="2 3">F 1598</strain>
    </source>
</reference>
<dbReference type="CDD" id="cd05120">
    <property type="entry name" value="APH_ChoK_like"/>
    <property type="match status" value="1"/>
</dbReference>
<dbReference type="OrthoDB" id="5404599at2759"/>
<dbReference type="Proteomes" id="UP000054166">
    <property type="component" value="Unassembled WGS sequence"/>
</dbReference>
<dbReference type="AlphaFoldDB" id="A0A0C3CFE3"/>
<dbReference type="EMBL" id="KN832977">
    <property type="protein sequence ID" value="KIM88467.1"/>
    <property type="molecule type" value="Genomic_DNA"/>
</dbReference>